<reference evidence="10" key="3">
    <citation type="submission" date="2025-09" db="UniProtKB">
        <authorList>
            <consortium name="Ensembl"/>
        </authorList>
    </citation>
    <scope>IDENTIFICATION</scope>
</reference>
<dbReference type="GeneTree" id="ENSGT00510000046760"/>
<feature type="domain" description="WW" evidence="9">
    <location>
        <begin position="172"/>
        <end position="205"/>
    </location>
</feature>
<sequence length="274" mass="30488">MSNPLQPMPGQQVIHVAQDSDTDLEALFNSVMNPKPSSWRKKMLPDSFFKEPDSGSHSRQSSTDSGSHPPRLTVQHVRSHSSPATLQIGLGANPTPSPVHHSHIRHQSFDVAEELPLPPGWEMAYTSNGQKYFLNHVEKITTWHDPRKTMTTAMNQMSLHAPPPSASPQQRNMLPDGWEQAENPQGEIYFIDHKTQRMSWLDPCVDARLSNGHFQHSREQSTDSGLGLGCYSIPTTPEDFLNNMEEMDTGSTLSPSVSLTFSFSHSQIQAALLA</sequence>
<dbReference type="GO" id="GO:0005737">
    <property type="term" value="C:cytoplasm"/>
    <property type="evidence" value="ECO:0007669"/>
    <property type="project" value="UniProtKB-SubCell"/>
</dbReference>
<dbReference type="Proteomes" id="UP000314982">
    <property type="component" value="Unassembled WGS sequence"/>
</dbReference>
<evidence type="ECO:0000313" key="11">
    <source>
        <dbReference type="Proteomes" id="UP000314982"/>
    </source>
</evidence>
<evidence type="ECO:0000259" key="9">
    <source>
        <dbReference type="PROSITE" id="PS50020"/>
    </source>
</evidence>
<evidence type="ECO:0000313" key="10">
    <source>
        <dbReference type="Ensembl" id="ENSHHUP00000087047.1"/>
    </source>
</evidence>
<reference evidence="10" key="2">
    <citation type="submission" date="2025-08" db="UniProtKB">
        <authorList>
            <consortium name="Ensembl"/>
        </authorList>
    </citation>
    <scope>IDENTIFICATION</scope>
</reference>
<dbReference type="SUPFAM" id="SSF51045">
    <property type="entry name" value="WW domain"/>
    <property type="match status" value="2"/>
</dbReference>
<dbReference type="InterPro" id="IPR051583">
    <property type="entry name" value="YAP1"/>
</dbReference>
<evidence type="ECO:0000256" key="8">
    <source>
        <dbReference type="SAM" id="MobiDB-lite"/>
    </source>
</evidence>
<dbReference type="PROSITE" id="PS01159">
    <property type="entry name" value="WW_DOMAIN_1"/>
    <property type="match status" value="1"/>
</dbReference>
<dbReference type="Gene3D" id="6.20.430.10">
    <property type="match status" value="1"/>
</dbReference>
<dbReference type="GO" id="GO:0005634">
    <property type="term" value="C:nucleus"/>
    <property type="evidence" value="ECO:0007669"/>
    <property type="project" value="UniProtKB-SubCell"/>
</dbReference>
<keyword evidence="11" id="KW-1185">Reference proteome</keyword>
<evidence type="ECO:0000256" key="5">
    <source>
        <dbReference type="ARBA" id="ARBA00022490"/>
    </source>
</evidence>
<dbReference type="GO" id="GO:0005923">
    <property type="term" value="C:bicellular tight junction"/>
    <property type="evidence" value="ECO:0007669"/>
    <property type="project" value="UniProtKB-SubCell"/>
</dbReference>
<dbReference type="InterPro" id="IPR036020">
    <property type="entry name" value="WW_dom_sf"/>
</dbReference>
<keyword evidence="5" id="KW-0963">Cytoplasm</keyword>
<dbReference type="Pfam" id="PF00397">
    <property type="entry name" value="WW"/>
    <property type="match status" value="2"/>
</dbReference>
<dbReference type="Ensembl" id="ENSHHUT00000089768.1">
    <property type="protein sequence ID" value="ENSHHUP00000087047.1"/>
    <property type="gene ID" value="ENSHHUG00000050359.1"/>
</dbReference>
<organism evidence="10 11">
    <name type="scientific">Hucho hucho</name>
    <name type="common">huchen</name>
    <dbReference type="NCBI Taxonomy" id="62062"/>
    <lineage>
        <taxon>Eukaryota</taxon>
        <taxon>Metazoa</taxon>
        <taxon>Chordata</taxon>
        <taxon>Craniata</taxon>
        <taxon>Vertebrata</taxon>
        <taxon>Euteleostomi</taxon>
        <taxon>Actinopterygii</taxon>
        <taxon>Neopterygii</taxon>
        <taxon>Teleostei</taxon>
        <taxon>Protacanthopterygii</taxon>
        <taxon>Salmoniformes</taxon>
        <taxon>Salmonidae</taxon>
        <taxon>Salmoninae</taxon>
        <taxon>Hucho</taxon>
    </lineage>
</organism>
<dbReference type="GO" id="GO:0045944">
    <property type="term" value="P:positive regulation of transcription by RNA polymerase II"/>
    <property type="evidence" value="ECO:0007669"/>
    <property type="project" value="TreeGrafter"/>
</dbReference>
<comment type="subcellular location">
    <subcellularLocation>
        <location evidence="2">Cell junction</location>
        <location evidence="2">Tight junction</location>
    </subcellularLocation>
    <subcellularLocation>
        <location evidence="3">Cytoplasm</location>
    </subcellularLocation>
    <subcellularLocation>
        <location evidence="1">Nucleus</location>
    </subcellularLocation>
</comment>
<dbReference type="CDD" id="cd00201">
    <property type="entry name" value="WW"/>
    <property type="match status" value="2"/>
</dbReference>
<name>A0A4W5REF4_9TELE</name>
<proteinExistence type="predicted"/>
<evidence type="ECO:0000256" key="6">
    <source>
        <dbReference type="ARBA" id="ARBA00023159"/>
    </source>
</evidence>
<dbReference type="AlphaFoldDB" id="A0A4W5REF4"/>
<dbReference type="SMART" id="SM00456">
    <property type="entry name" value="WW"/>
    <property type="match status" value="2"/>
</dbReference>
<keyword evidence="6" id="KW-0010">Activator</keyword>
<evidence type="ECO:0000256" key="7">
    <source>
        <dbReference type="ARBA" id="ARBA00023242"/>
    </source>
</evidence>
<keyword evidence="4" id="KW-0965">Cell junction</keyword>
<feature type="domain" description="WW" evidence="9">
    <location>
        <begin position="115"/>
        <end position="148"/>
    </location>
</feature>
<feature type="compositionally biased region" description="Polar residues" evidence="8">
    <location>
        <begin position="57"/>
        <end position="66"/>
    </location>
</feature>
<dbReference type="GO" id="GO:0003713">
    <property type="term" value="F:transcription coactivator activity"/>
    <property type="evidence" value="ECO:0007669"/>
    <property type="project" value="TreeGrafter"/>
</dbReference>
<dbReference type="FunFam" id="2.20.70.10:FF:000012">
    <property type="entry name" value="transcriptional coactivator YAP1 isoform X2"/>
    <property type="match status" value="1"/>
</dbReference>
<evidence type="ECO:0000256" key="1">
    <source>
        <dbReference type="ARBA" id="ARBA00004123"/>
    </source>
</evidence>
<protein>
    <submittedName>
        <fullName evidence="10">WW domain containing transcription regulator 1</fullName>
    </submittedName>
</protein>
<feature type="region of interest" description="Disordered" evidence="8">
    <location>
        <begin position="159"/>
        <end position="180"/>
    </location>
</feature>
<dbReference type="GO" id="GO:0035329">
    <property type="term" value="P:hippo signaling"/>
    <property type="evidence" value="ECO:0007669"/>
    <property type="project" value="TreeGrafter"/>
</dbReference>
<evidence type="ECO:0000256" key="4">
    <source>
        <dbReference type="ARBA" id="ARBA00022427"/>
    </source>
</evidence>
<dbReference type="Gene3D" id="2.20.70.10">
    <property type="match status" value="2"/>
</dbReference>
<dbReference type="PANTHER" id="PTHR17616">
    <property type="entry name" value="YES-ASSOCIATED PROTEIN YAP1 FAMILY MEMBER"/>
    <property type="match status" value="1"/>
</dbReference>
<accession>A0A4W5REF4</accession>
<reference evidence="11" key="1">
    <citation type="submission" date="2018-06" db="EMBL/GenBank/DDBJ databases">
        <title>Genome assembly of Danube salmon.</title>
        <authorList>
            <person name="Macqueen D.J."/>
            <person name="Gundappa M.K."/>
        </authorList>
    </citation>
    <scope>NUCLEOTIDE SEQUENCE [LARGE SCALE GENOMIC DNA]</scope>
</reference>
<dbReference type="PROSITE" id="PS50020">
    <property type="entry name" value="WW_DOMAIN_2"/>
    <property type="match status" value="2"/>
</dbReference>
<keyword evidence="7" id="KW-0539">Nucleus</keyword>
<evidence type="ECO:0000256" key="2">
    <source>
        <dbReference type="ARBA" id="ARBA00004435"/>
    </source>
</evidence>
<dbReference type="InterPro" id="IPR001202">
    <property type="entry name" value="WW_dom"/>
</dbReference>
<dbReference type="PANTHER" id="PTHR17616:SF6">
    <property type="entry name" value="WW DOMAIN-CONTAINING TRANSCRIPTION REGULATOR PROTEIN 1"/>
    <property type="match status" value="1"/>
</dbReference>
<feature type="region of interest" description="Disordered" evidence="8">
    <location>
        <begin position="32"/>
        <end position="82"/>
    </location>
</feature>
<keyword evidence="4" id="KW-0796">Tight junction</keyword>
<evidence type="ECO:0000256" key="3">
    <source>
        <dbReference type="ARBA" id="ARBA00004496"/>
    </source>
</evidence>